<accession>A0A644X5V0</accession>
<dbReference type="InterPro" id="IPR029787">
    <property type="entry name" value="Nucleotide_cyclase"/>
</dbReference>
<evidence type="ECO:0000259" key="2">
    <source>
        <dbReference type="PROSITE" id="PS50887"/>
    </source>
</evidence>
<feature type="transmembrane region" description="Helical" evidence="1">
    <location>
        <begin position="238"/>
        <end position="257"/>
    </location>
</feature>
<dbReference type="Pfam" id="PF00990">
    <property type="entry name" value="GGDEF"/>
    <property type="match status" value="1"/>
</dbReference>
<dbReference type="EMBL" id="VSSQ01001841">
    <property type="protein sequence ID" value="MPM11522.1"/>
    <property type="molecule type" value="Genomic_DNA"/>
</dbReference>
<evidence type="ECO:0000256" key="1">
    <source>
        <dbReference type="SAM" id="Phobius"/>
    </source>
</evidence>
<dbReference type="AlphaFoldDB" id="A0A644X5V0"/>
<keyword evidence="1" id="KW-1133">Transmembrane helix</keyword>
<dbReference type="Pfam" id="PF07695">
    <property type="entry name" value="7TMR-DISM_7TM"/>
    <property type="match status" value="1"/>
</dbReference>
<organism evidence="3">
    <name type="scientific">bioreactor metagenome</name>
    <dbReference type="NCBI Taxonomy" id="1076179"/>
    <lineage>
        <taxon>unclassified sequences</taxon>
        <taxon>metagenomes</taxon>
        <taxon>ecological metagenomes</taxon>
    </lineage>
</organism>
<feature type="transmembrane region" description="Helical" evidence="1">
    <location>
        <begin position="335"/>
        <end position="353"/>
    </location>
</feature>
<proteinExistence type="predicted"/>
<feature type="transmembrane region" description="Helical" evidence="1">
    <location>
        <begin position="387"/>
        <end position="405"/>
    </location>
</feature>
<gene>
    <name evidence="3" type="ORF">SDC9_57868</name>
</gene>
<dbReference type="SUPFAM" id="SSF55073">
    <property type="entry name" value="Nucleotide cyclase"/>
    <property type="match status" value="1"/>
</dbReference>
<comment type="caution">
    <text evidence="3">The sequence shown here is derived from an EMBL/GenBank/DDBJ whole genome shotgun (WGS) entry which is preliminary data.</text>
</comment>
<evidence type="ECO:0000313" key="3">
    <source>
        <dbReference type="EMBL" id="MPM11522.1"/>
    </source>
</evidence>
<protein>
    <recommendedName>
        <fullName evidence="2">GGDEF domain-containing protein</fullName>
    </recommendedName>
</protein>
<name>A0A644X5V0_9ZZZZ</name>
<dbReference type="InterPro" id="IPR052163">
    <property type="entry name" value="DGC-Regulatory_Protein"/>
</dbReference>
<dbReference type="PROSITE" id="PS50887">
    <property type="entry name" value="GGDEF"/>
    <property type="match status" value="1"/>
</dbReference>
<keyword evidence="1" id="KW-0812">Transmembrane</keyword>
<feature type="transmembrane region" description="Helical" evidence="1">
    <location>
        <begin position="303"/>
        <end position="323"/>
    </location>
</feature>
<dbReference type="InterPro" id="IPR000160">
    <property type="entry name" value="GGDEF_dom"/>
</dbReference>
<dbReference type="PANTHER" id="PTHR46663">
    <property type="entry name" value="DIGUANYLATE CYCLASE DGCT-RELATED"/>
    <property type="match status" value="1"/>
</dbReference>
<keyword evidence="1" id="KW-0472">Membrane</keyword>
<dbReference type="PANTHER" id="PTHR46663:SF2">
    <property type="entry name" value="GGDEF DOMAIN-CONTAINING PROTEIN"/>
    <property type="match status" value="1"/>
</dbReference>
<feature type="domain" description="GGDEF" evidence="2">
    <location>
        <begin position="473"/>
        <end position="607"/>
    </location>
</feature>
<dbReference type="Gene3D" id="3.30.70.270">
    <property type="match status" value="1"/>
</dbReference>
<feature type="transmembrane region" description="Helical" evidence="1">
    <location>
        <begin position="40"/>
        <end position="58"/>
    </location>
</feature>
<sequence>MFKTYNKCYIMGRWKIYTLNIKHIRINSFWAEIMKNYLRYMYILLIIVLISITIFSLTNNDVELKTVQSEKGKIDLNEWDESTLLKLSGEWQYYDGLMIKDIEKSTSEEYVDVPHIFKRNENMGNNPYGTATYKLKISGLNKDIHYSIQILSITSAYRLTANGNEVLKAGRVGYTQEEHEPEMKKKLGYFRPDEDGNVELLIEISNYSYNYGGFWRIALLGDENMMYKYSSQQERQQIFLFSSLMTLSLFFLGLYSINGSFKPLLYFSFICLLTSIRVLLTNYKLFYDFIYNLSWEAGTRMEFLTGYLMLPLFGMFFNSMNYATPNKYVHNACKFFIAISIFITVFTDNEIYANLLQPYIWLCVLSFPYFGYVLLKGLKRKMAGVKIIIVGILSVIICMLADSFMNIGYDILPIGTFFFLISYSVVVIENLVQIIQQNYYLEEVVTTDSLTGLYNRYYLNRLIKKGFKVEDGKRLYVLFFDLDKFKYINDDYGHSVGDEILRESSKRLRECFHRETDVLCRFGGDEFVAFVSVKDNDRNIESIIKRIKQSFSEPFYVEKNNFFITVSIGVSEFHNGDDMEKTIHKSDYAMYAEKQSRLKAVFDNGSI</sequence>
<dbReference type="CDD" id="cd01949">
    <property type="entry name" value="GGDEF"/>
    <property type="match status" value="1"/>
</dbReference>
<dbReference type="SMART" id="SM00267">
    <property type="entry name" value="GGDEF"/>
    <property type="match status" value="1"/>
</dbReference>
<dbReference type="NCBIfam" id="TIGR00254">
    <property type="entry name" value="GGDEF"/>
    <property type="match status" value="1"/>
</dbReference>
<feature type="transmembrane region" description="Helical" evidence="1">
    <location>
        <begin position="264"/>
        <end position="283"/>
    </location>
</feature>
<reference evidence="3" key="1">
    <citation type="submission" date="2019-08" db="EMBL/GenBank/DDBJ databases">
        <authorList>
            <person name="Kucharzyk K."/>
            <person name="Murdoch R.W."/>
            <person name="Higgins S."/>
            <person name="Loffler F."/>
        </authorList>
    </citation>
    <scope>NUCLEOTIDE SEQUENCE</scope>
</reference>
<dbReference type="InterPro" id="IPR043128">
    <property type="entry name" value="Rev_trsase/Diguanyl_cyclase"/>
</dbReference>
<feature type="transmembrane region" description="Helical" evidence="1">
    <location>
        <begin position="411"/>
        <end position="432"/>
    </location>
</feature>
<feature type="transmembrane region" description="Helical" evidence="1">
    <location>
        <begin position="359"/>
        <end position="375"/>
    </location>
</feature>
<dbReference type="InterPro" id="IPR011623">
    <property type="entry name" value="7TMR_DISM_rcpt_extracell_dom1"/>
</dbReference>